<dbReference type="PANTHER" id="PTHR11926:SF1498">
    <property type="entry name" value="GLYCOSYLTRANSFERASE"/>
    <property type="match status" value="1"/>
</dbReference>
<dbReference type="Gene3D" id="3.40.50.2000">
    <property type="entry name" value="Glycogen Phosphorylase B"/>
    <property type="match status" value="2"/>
</dbReference>
<name>A0A2U1LDC7_ARTAN</name>
<evidence type="ECO:0000256" key="2">
    <source>
        <dbReference type="ARBA" id="ARBA00022679"/>
    </source>
</evidence>
<evidence type="ECO:0000256" key="3">
    <source>
        <dbReference type="RuleBase" id="RU003718"/>
    </source>
</evidence>
<proteinExistence type="inferred from homology"/>
<comment type="caution">
    <text evidence="4">The sequence shown here is derived from an EMBL/GenBank/DDBJ whole genome shotgun (WGS) entry which is preliminary data.</text>
</comment>
<dbReference type="Proteomes" id="UP000245207">
    <property type="component" value="Unassembled WGS sequence"/>
</dbReference>
<dbReference type="PROSITE" id="PS00375">
    <property type="entry name" value="UDPGT"/>
    <property type="match status" value="1"/>
</dbReference>
<dbReference type="PANTHER" id="PTHR11926">
    <property type="entry name" value="GLUCOSYL/GLUCURONOSYL TRANSFERASES"/>
    <property type="match status" value="1"/>
</dbReference>
<sequence>MKDIRLRDFPSFIRTTDINDTMLNYLMTESETMPRGSAIVLNTYDALEEYSVNPLIAINPRIFTVGPLHLMQQHVPNGQLKDIGSSLWKEDASCIQWLDTKDIGSVLFVNFGSITVMTKEQLTEFGWGLANSQKDFLWITRPDIVGGDEAMMPQEFIDETKGRGMVTSWCPQEQVLKHPAIGGFLTHSGWNSTIESISYGVPVICWPFFAEQQTNCRYSCVEWEIGMEINTDVKRDEVESQVRELMDGVKGKMMKNKALEWKKKAEEAVAVGGSSYRNIDKLINDVLLKK</sequence>
<keyword evidence="3" id="KW-0328">Glycosyltransferase</keyword>
<accession>A0A2U1LDC7</accession>
<dbReference type="GO" id="GO:0080043">
    <property type="term" value="F:quercetin 3-O-glucosyltransferase activity"/>
    <property type="evidence" value="ECO:0007669"/>
    <property type="project" value="TreeGrafter"/>
</dbReference>
<evidence type="ECO:0000313" key="4">
    <source>
        <dbReference type="EMBL" id="PWA47003.1"/>
    </source>
</evidence>
<dbReference type="OrthoDB" id="5835829at2759"/>
<evidence type="ECO:0000256" key="1">
    <source>
        <dbReference type="ARBA" id="ARBA00009995"/>
    </source>
</evidence>
<keyword evidence="2 3" id="KW-0808">Transferase</keyword>
<gene>
    <name evidence="4" type="ORF">CTI12_AA503380</name>
</gene>
<dbReference type="CDD" id="cd03784">
    <property type="entry name" value="GT1_Gtf-like"/>
    <property type="match status" value="1"/>
</dbReference>
<dbReference type="GO" id="GO:0080044">
    <property type="term" value="F:quercetin 7-O-glucosyltransferase activity"/>
    <property type="evidence" value="ECO:0007669"/>
    <property type="project" value="TreeGrafter"/>
</dbReference>
<dbReference type="Pfam" id="PF00201">
    <property type="entry name" value="UDPGT"/>
    <property type="match status" value="1"/>
</dbReference>
<dbReference type="InterPro" id="IPR035595">
    <property type="entry name" value="UDP_glycos_trans_CS"/>
</dbReference>
<keyword evidence="5" id="KW-1185">Reference proteome</keyword>
<dbReference type="FunFam" id="3.40.50.2000:FF:000027">
    <property type="entry name" value="Glycosyltransferase"/>
    <property type="match status" value="1"/>
</dbReference>
<dbReference type="EMBL" id="PKPP01010010">
    <property type="protein sequence ID" value="PWA47003.1"/>
    <property type="molecule type" value="Genomic_DNA"/>
</dbReference>
<reference evidence="4 5" key="1">
    <citation type="journal article" date="2018" name="Mol. Plant">
        <title>The genome of Artemisia annua provides insight into the evolution of Asteraceae family and artemisinin biosynthesis.</title>
        <authorList>
            <person name="Shen Q."/>
            <person name="Zhang L."/>
            <person name="Liao Z."/>
            <person name="Wang S."/>
            <person name="Yan T."/>
            <person name="Shi P."/>
            <person name="Liu M."/>
            <person name="Fu X."/>
            <person name="Pan Q."/>
            <person name="Wang Y."/>
            <person name="Lv Z."/>
            <person name="Lu X."/>
            <person name="Zhang F."/>
            <person name="Jiang W."/>
            <person name="Ma Y."/>
            <person name="Chen M."/>
            <person name="Hao X."/>
            <person name="Li L."/>
            <person name="Tang Y."/>
            <person name="Lv G."/>
            <person name="Zhou Y."/>
            <person name="Sun X."/>
            <person name="Brodelius P.E."/>
            <person name="Rose J.K.C."/>
            <person name="Tang K."/>
        </authorList>
    </citation>
    <scope>NUCLEOTIDE SEQUENCE [LARGE SCALE GENOMIC DNA]</scope>
    <source>
        <strain evidence="5">cv. Huhao1</strain>
        <tissue evidence="4">Leaf</tissue>
    </source>
</reference>
<dbReference type="SUPFAM" id="SSF53756">
    <property type="entry name" value="UDP-Glycosyltransferase/glycogen phosphorylase"/>
    <property type="match status" value="1"/>
</dbReference>
<dbReference type="AlphaFoldDB" id="A0A2U1LDC7"/>
<dbReference type="InterPro" id="IPR002213">
    <property type="entry name" value="UDP_glucos_trans"/>
</dbReference>
<organism evidence="4 5">
    <name type="scientific">Artemisia annua</name>
    <name type="common">Sweet wormwood</name>
    <dbReference type="NCBI Taxonomy" id="35608"/>
    <lineage>
        <taxon>Eukaryota</taxon>
        <taxon>Viridiplantae</taxon>
        <taxon>Streptophyta</taxon>
        <taxon>Embryophyta</taxon>
        <taxon>Tracheophyta</taxon>
        <taxon>Spermatophyta</taxon>
        <taxon>Magnoliopsida</taxon>
        <taxon>eudicotyledons</taxon>
        <taxon>Gunneridae</taxon>
        <taxon>Pentapetalae</taxon>
        <taxon>asterids</taxon>
        <taxon>campanulids</taxon>
        <taxon>Asterales</taxon>
        <taxon>Asteraceae</taxon>
        <taxon>Asteroideae</taxon>
        <taxon>Anthemideae</taxon>
        <taxon>Artemisiinae</taxon>
        <taxon>Artemisia</taxon>
    </lineage>
</organism>
<evidence type="ECO:0000313" key="5">
    <source>
        <dbReference type="Proteomes" id="UP000245207"/>
    </source>
</evidence>
<comment type="similarity">
    <text evidence="1 3">Belongs to the UDP-glycosyltransferase family.</text>
</comment>
<protein>
    <submittedName>
        <fullName evidence="4">7-deoxyloganetin glucosyltransferase</fullName>
    </submittedName>
</protein>